<dbReference type="InterPro" id="IPR008928">
    <property type="entry name" value="6-hairpin_glycosidase_sf"/>
</dbReference>
<organism evidence="5 6">
    <name type="scientific">Clostridium cavendishii DSM 21758</name>
    <dbReference type="NCBI Taxonomy" id="1121302"/>
    <lineage>
        <taxon>Bacteria</taxon>
        <taxon>Bacillati</taxon>
        <taxon>Bacillota</taxon>
        <taxon>Clostridia</taxon>
        <taxon>Eubacteriales</taxon>
        <taxon>Clostridiaceae</taxon>
        <taxon>Clostridium</taxon>
    </lineage>
</organism>
<dbReference type="AlphaFoldDB" id="A0A1M6US27"/>
<dbReference type="RefSeq" id="WP_072993381.1">
    <property type="nucleotide sequence ID" value="NZ_FQZB01000024.1"/>
</dbReference>
<comment type="similarity">
    <text evidence="2">Belongs to the glycosyl hydrolase 88 family.</text>
</comment>
<proteinExistence type="inferred from homology"/>
<dbReference type="PANTHER" id="PTHR36845">
    <property type="entry name" value="HYDROLASE, PUTATIVE (AFU_ORTHOLOGUE AFUA_7G05090)-RELATED"/>
    <property type="match status" value="1"/>
</dbReference>
<feature type="active site" description="Proton donor" evidence="3">
    <location>
        <position position="173"/>
    </location>
</feature>
<feature type="binding site" evidence="4">
    <location>
        <position position="249"/>
    </location>
    <ligand>
        <name>substrate</name>
    </ligand>
</feature>
<protein>
    <submittedName>
        <fullName evidence="5">Unsaturated chondroitin disaccharide hydrolase</fullName>
    </submittedName>
</protein>
<reference evidence="5 6" key="1">
    <citation type="submission" date="2016-11" db="EMBL/GenBank/DDBJ databases">
        <authorList>
            <person name="Jaros S."/>
            <person name="Januszkiewicz K."/>
            <person name="Wedrychowicz H."/>
        </authorList>
    </citation>
    <scope>NUCLEOTIDE SEQUENCE [LARGE SCALE GENOMIC DNA]</scope>
    <source>
        <strain evidence="5 6">DSM 21758</strain>
    </source>
</reference>
<dbReference type="GO" id="GO:0000272">
    <property type="term" value="P:polysaccharide catabolic process"/>
    <property type="evidence" value="ECO:0007669"/>
    <property type="project" value="TreeGrafter"/>
</dbReference>
<dbReference type="STRING" id="1121302.SAMN02745163_04345"/>
<feature type="binding site" evidence="4">
    <location>
        <position position="233"/>
    </location>
    <ligand>
        <name>substrate</name>
    </ligand>
</feature>
<dbReference type="GO" id="GO:0052757">
    <property type="term" value="F:chondroitin hydrolase activity"/>
    <property type="evidence" value="ECO:0007669"/>
    <property type="project" value="TreeGrafter"/>
</dbReference>
<gene>
    <name evidence="5" type="ORF">SAMN02745163_04345</name>
</gene>
<name>A0A1M6US27_9CLOT</name>
<dbReference type="Proteomes" id="UP000184310">
    <property type="component" value="Unassembled WGS sequence"/>
</dbReference>
<dbReference type="InterPro" id="IPR010905">
    <property type="entry name" value="Glyco_hydro_88"/>
</dbReference>
<feature type="active site" description="Nucleophile" evidence="3">
    <location>
        <position position="113"/>
    </location>
</feature>
<evidence type="ECO:0000256" key="1">
    <source>
        <dbReference type="ARBA" id="ARBA00022801"/>
    </source>
</evidence>
<feature type="binding site" evidence="4">
    <location>
        <position position="173"/>
    </location>
    <ligand>
        <name>substrate</name>
    </ligand>
</feature>
<evidence type="ECO:0000313" key="5">
    <source>
        <dbReference type="EMBL" id="SHK71983.1"/>
    </source>
</evidence>
<dbReference type="Gene3D" id="1.50.10.10">
    <property type="match status" value="1"/>
</dbReference>
<dbReference type="InterPro" id="IPR012341">
    <property type="entry name" value="6hp_glycosidase-like_sf"/>
</dbReference>
<feature type="binding site" evidence="4">
    <location>
        <position position="245"/>
    </location>
    <ligand>
        <name>substrate</name>
    </ligand>
</feature>
<evidence type="ECO:0000256" key="3">
    <source>
        <dbReference type="PIRSR" id="PIRSR610905-1"/>
    </source>
</evidence>
<dbReference type="EMBL" id="FQZB01000024">
    <property type="protein sequence ID" value="SHK71983.1"/>
    <property type="molecule type" value="Genomic_DNA"/>
</dbReference>
<dbReference type="PANTHER" id="PTHR36845:SF1">
    <property type="entry name" value="HYDROLASE, PUTATIVE (AFU_ORTHOLOGUE AFUA_7G05090)-RELATED"/>
    <property type="match status" value="1"/>
</dbReference>
<keyword evidence="1 5" id="KW-0378">Hydrolase</keyword>
<feature type="binding site" evidence="4">
    <location>
        <position position="113"/>
    </location>
    <ligand>
        <name>substrate</name>
    </ligand>
</feature>
<evidence type="ECO:0000256" key="2">
    <source>
        <dbReference type="ARBA" id="ARBA00038358"/>
    </source>
</evidence>
<evidence type="ECO:0000313" key="6">
    <source>
        <dbReference type="Proteomes" id="UP000184310"/>
    </source>
</evidence>
<evidence type="ECO:0000256" key="4">
    <source>
        <dbReference type="PIRSR" id="PIRSR610905-2"/>
    </source>
</evidence>
<dbReference type="InterPro" id="IPR052369">
    <property type="entry name" value="UG_Glycosaminoglycan_Hydrolase"/>
</dbReference>
<sequence>MKKINVEEIKNKERFQNIKYLTKEEVKTALDFVITKIDENMEYFGEDKFPSASSINGVYDKKINKDWTNGFWTGMLWLAYEYTGKEKYKNLAEKHVVNFKQRLDDRIVLEHHDLGFLYSLSTVAAYKLTGDEFAKKVSIEATEYLIRRYQEKGGFIQAWGPLGEEKSYRLIIDCLLNIPLLYWTSEETGDKKYYDMAYTHYKSTINNIIREDASTYHTYYFNPETGNPVKGVTRQGYSDESCWARGQAWGVYGLPLTYKYTKDQDALNLYPALTNYFLNRLPKDLICYWDLIFTDKDNQVRDSSSAAIAACGIFEMNKYYEGPDKEIYLKAAHGMLRELINNYTTKDEKSSNGVLMHSVYAYVDNLGIDECSTWGDYFYMEALIRLVKDWNLYW</sequence>
<dbReference type="SUPFAM" id="SSF48208">
    <property type="entry name" value="Six-hairpin glycosidases"/>
    <property type="match status" value="1"/>
</dbReference>
<dbReference type="OrthoDB" id="428577at2"/>
<accession>A0A1M6US27</accession>
<dbReference type="Pfam" id="PF07470">
    <property type="entry name" value="Glyco_hydro_88"/>
    <property type="match status" value="1"/>
</dbReference>
<keyword evidence="6" id="KW-1185">Reference proteome</keyword>
<feature type="binding site" evidence="4">
    <location>
        <position position="231"/>
    </location>
    <ligand>
        <name>substrate</name>
    </ligand>
</feature>